<feature type="compositionally biased region" description="Polar residues" evidence="1">
    <location>
        <begin position="130"/>
        <end position="141"/>
    </location>
</feature>
<comment type="caution">
    <text evidence="2">The sequence shown here is derived from an EMBL/GenBank/DDBJ whole genome shotgun (WGS) entry which is preliminary data.</text>
</comment>
<feature type="compositionally biased region" description="Low complexity" evidence="1">
    <location>
        <begin position="214"/>
        <end position="229"/>
    </location>
</feature>
<feature type="compositionally biased region" description="Basic and acidic residues" evidence="1">
    <location>
        <begin position="51"/>
        <end position="79"/>
    </location>
</feature>
<dbReference type="STRING" id="8167.A0A484CGG6"/>
<evidence type="ECO:0008006" key="4">
    <source>
        <dbReference type="Google" id="ProtNLM"/>
    </source>
</evidence>
<gene>
    <name evidence="2" type="ORF">EPR50_G00157870</name>
</gene>
<sequence length="313" mass="33343">MKCPGCGQHIAQKTAKFCSECGQKLPVQPANTKDTDQPKSLVADSESTKSVPEKNDPPVDRKDSDKSPKRPTDDSDKSPNRPNDATVSPPKKKKKKRKKNKKNKDGILSSAQYPSHLSLGDNQGRRTQGGKVSSGSESSDNAMDETPDSLQDGPSSLESQPSSLAANIPAAPPEDTPVVEREKAAATEEAGTVGQPEEAPGNPDKGESNTPKSTQDQTLDTAPADTPTPISGDSKITTSQSGSGKGTKATNPEEQKAEKKNSKNKKDTAKQPALDQNANVEQNVKQTKQSKPKGKGPVEDMVVQAYCMENNHY</sequence>
<feature type="region of interest" description="Disordered" evidence="1">
    <location>
        <begin position="25"/>
        <end position="298"/>
    </location>
</feature>
<reference evidence="2 3" key="1">
    <citation type="submission" date="2019-01" db="EMBL/GenBank/DDBJ databases">
        <title>A chromosome-scale genome assembly of the yellow perch, Perca flavescens.</title>
        <authorList>
            <person name="Feron R."/>
            <person name="Morvezen R."/>
            <person name="Bestin A."/>
            <person name="Haffray P."/>
            <person name="Klopp C."/>
            <person name="Zahm M."/>
            <person name="Cabau C."/>
            <person name="Roques C."/>
            <person name="Donnadieu C."/>
            <person name="Bouchez O."/>
            <person name="Christie M."/>
            <person name="Larson W."/>
            <person name="Guiguen Y."/>
        </authorList>
    </citation>
    <scope>NUCLEOTIDE SEQUENCE [LARGE SCALE GENOMIC DNA]</scope>
    <source>
        <strain evidence="2">YP-PL-M2</strain>
        <tissue evidence="2">Blood</tissue>
    </source>
</reference>
<feature type="compositionally biased region" description="Basic and acidic residues" evidence="1">
    <location>
        <begin position="251"/>
        <end position="269"/>
    </location>
</feature>
<feature type="compositionally biased region" description="Polar residues" evidence="1">
    <location>
        <begin position="274"/>
        <end position="287"/>
    </location>
</feature>
<evidence type="ECO:0000313" key="3">
    <source>
        <dbReference type="Proteomes" id="UP000295070"/>
    </source>
</evidence>
<accession>A0A484CGG6</accession>
<dbReference type="AlphaFoldDB" id="A0A484CGG6"/>
<feature type="compositionally biased region" description="Polar residues" evidence="1">
    <location>
        <begin position="148"/>
        <end position="165"/>
    </location>
</feature>
<feature type="compositionally biased region" description="Polar residues" evidence="1">
    <location>
        <begin position="234"/>
        <end position="250"/>
    </location>
</feature>
<feature type="compositionally biased region" description="Basic residues" evidence="1">
    <location>
        <begin position="90"/>
        <end position="102"/>
    </location>
</feature>
<name>A0A484CGG6_PERFV</name>
<organism evidence="2 3">
    <name type="scientific">Perca flavescens</name>
    <name type="common">American yellow perch</name>
    <name type="synonym">Morone flavescens</name>
    <dbReference type="NCBI Taxonomy" id="8167"/>
    <lineage>
        <taxon>Eukaryota</taxon>
        <taxon>Metazoa</taxon>
        <taxon>Chordata</taxon>
        <taxon>Craniata</taxon>
        <taxon>Vertebrata</taxon>
        <taxon>Euteleostomi</taxon>
        <taxon>Actinopterygii</taxon>
        <taxon>Neopterygii</taxon>
        <taxon>Teleostei</taxon>
        <taxon>Neoteleostei</taxon>
        <taxon>Acanthomorphata</taxon>
        <taxon>Eupercaria</taxon>
        <taxon>Perciformes</taxon>
        <taxon>Percoidei</taxon>
        <taxon>Percidae</taxon>
        <taxon>Percinae</taxon>
        <taxon>Perca</taxon>
    </lineage>
</organism>
<dbReference type="Proteomes" id="UP000295070">
    <property type="component" value="Chromosome 15"/>
</dbReference>
<dbReference type="EMBL" id="SCKG01000015">
    <property type="protein sequence ID" value="TDH02962.1"/>
    <property type="molecule type" value="Genomic_DNA"/>
</dbReference>
<keyword evidence="3" id="KW-1185">Reference proteome</keyword>
<evidence type="ECO:0000313" key="2">
    <source>
        <dbReference type="EMBL" id="TDH02962.1"/>
    </source>
</evidence>
<evidence type="ECO:0000256" key="1">
    <source>
        <dbReference type="SAM" id="MobiDB-lite"/>
    </source>
</evidence>
<proteinExistence type="predicted"/>
<protein>
    <recommendedName>
        <fullName evidence="4">Zinc-ribbon domain-containing protein</fullName>
    </recommendedName>
</protein>